<feature type="region of interest" description="Disordered" evidence="1">
    <location>
        <begin position="18"/>
        <end position="46"/>
    </location>
</feature>
<dbReference type="Proteomes" id="UP000298652">
    <property type="component" value="Chromosome 9"/>
</dbReference>
<dbReference type="AlphaFoldDB" id="A0A4U6SSZ4"/>
<keyword evidence="3" id="KW-1185">Reference proteome</keyword>
<sequence length="112" mass="11925">MNGAANMGTRGSCVLTSVARSTRIDTQKKKGETPSVDGCHLPTSRIRRPHAHLREATLDSLARCCTAGPRSTAGGSTSSVSRRKHRSSAVAAAAVVRIEASSLFHRHCLQRC</sequence>
<name>A0A4U6SSZ4_SETVI</name>
<gene>
    <name evidence="2" type="ORF">SEVIR_9G066500v2</name>
</gene>
<dbReference type="Gramene" id="TKV91013">
    <property type="protein sequence ID" value="TKV91013"/>
    <property type="gene ID" value="SEVIR_9G066500v2"/>
</dbReference>
<protein>
    <submittedName>
        <fullName evidence="2">Uncharacterized protein</fullName>
    </submittedName>
</protein>
<dbReference type="EMBL" id="CM016560">
    <property type="protein sequence ID" value="TKV91013.1"/>
    <property type="molecule type" value="Genomic_DNA"/>
</dbReference>
<feature type="compositionally biased region" description="Basic and acidic residues" evidence="1">
    <location>
        <begin position="22"/>
        <end position="32"/>
    </location>
</feature>
<evidence type="ECO:0000313" key="2">
    <source>
        <dbReference type="EMBL" id="TKV91013.1"/>
    </source>
</evidence>
<accession>A0A4U6SSZ4</accession>
<organism evidence="2 3">
    <name type="scientific">Setaria viridis</name>
    <name type="common">Green bristlegrass</name>
    <name type="synonym">Setaria italica subsp. viridis</name>
    <dbReference type="NCBI Taxonomy" id="4556"/>
    <lineage>
        <taxon>Eukaryota</taxon>
        <taxon>Viridiplantae</taxon>
        <taxon>Streptophyta</taxon>
        <taxon>Embryophyta</taxon>
        <taxon>Tracheophyta</taxon>
        <taxon>Spermatophyta</taxon>
        <taxon>Magnoliopsida</taxon>
        <taxon>Liliopsida</taxon>
        <taxon>Poales</taxon>
        <taxon>Poaceae</taxon>
        <taxon>PACMAD clade</taxon>
        <taxon>Panicoideae</taxon>
        <taxon>Panicodae</taxon>
        <taxon>Paniceae</taxon>
        <taxon>Cenchrinae</taxon>
        <taxon>Setaria</taxon>
    </lineage>
</organism>
<reference evidence="2" key="1">
    <citation type="submission" date="2019-03" db="EMBL/GenBank/DDBJ databases">
        <title>WGS assembly of Setaria viridis.</title>
        <authorList>
            <person name="Huang P."/>
            <person name="Jenkins J."/>
            <person name="Grimwood J."/>
            <person name="Barry K."/>
            <person name="Healey A."/>
            <person name="Mamidi S."/>
            <person name="Sreedasyam A."/>
            <person name="Shu S."/>
            <person name="Feldman M."/>
            <person name="Wu J."/>
            <person name="Yu Y."/>
            <person name="Chen C."/>
            <person name="Johnson J."/>
            <person name="Rokhsar D."/>
            <person name="Baxter I."/>
            <person name="Schmutz J."/>
            <person name="Brutnell T."/>
            <person name="Kellogg E."/>
        </authorList>
    </citation>
    <scope>NUCLEOTIDE SEQUENCE [LARGE SCALE GENOMIC DNA]</scope>
</reference>
<evidence type="ECO:0000256" key="1">
    <source>
        <dbReference type="SAM" id="MobiDB-lite"/>
    </source>
</evidence>
<evidence type="ECO:0000313" key="3">
    <source>
        <dbReference type="Proteomes" id="UP000298652"/>
    </source>
</evidence>
<proteinExistence type="predicted"/>